<name>A0A426REN9_9FLAO</name>
<dbReference type="PANTHER" id="PTHR30237">
    <property type="entry name" value="MURAMOYLTETRAPEPTIDE CARBOXYPEPTIDASE"/>
    <property type="match status" value="1"/>
</dbReference>
<dbReference type="SUPFAM" id="SSF52317">
    <property type="entry name" value="Class I glutamine amidotransferase-like"/>
    <property type="match status" value="1"/>
</dbReference>
<dbReference type="InterPro" id="IPR040449">
    <property type="entry name" value="Peptidase_S66_N"/>
</dbReference>
<dbReference type="InterPro" id="IPR003507">
    <property type="entry name" value="S66_fam"/>
</dbReference>
<dbReference type="PANTHER" id="PTHR30237:SF2">
    <property type="entry name" value="MUREIN TETRAPEPTIDE CARBOXYPEPTIDASE"/>
    <property type="match status" value="1"/>
</dbReference>
<evidence type="ECO:0000313" key="3">
    <source>
        <dbReference type="Proteomes" id="UP000286990"/>
    </source>
</evidence>
<feature type="domain" description="LD-carboxypeptidase N-terminal" evidence="1">
    <location>
        <begin position="6"/>
        <end position="91"/>
    </location>
</feature>
<evidence type="ECO:0000313" key="2">
    <source>
        <dbReference type="EMBL" id="RRQ47486.1"/>
    </source>
</evidence>
<dbReference type="Pfam" id="PF02016">
    <property type="entry name" value="Peptidase_S66"/>
    <property type="match status" value="1"/>
</dbReference>
<reference evidence="3" key="1">
    <citation type="submission" date="2018-08" db="EMBL/GenBank/DDBJ databases">
        <authorList>
            <person name="Khan S.A."/>
            <person name="J S.E."/>
        </authorList>
    </citation>
    <scope>NUCLEOTIDE SEQUENCE [LARGE SCALE GENOMIC DNA]</scope>
    <source>
        <strain evidence="3">PoM-212</strain>
    </source>
</reference>
<organism evidence="2 3">
    <name type="scientific">Maribacter algicola</name>
    <dbReference type="NCBI Taxonomy" id="2498892"/>
    <lineage>
        <taxon>Bacteria</taxon>
        <taxon>Pseudomonadati</taxon>
        <taxon>Bacteroidota</taxon>
        <taxon>Flavobacteriia</taxon>
        <taxon>Flavobacteriales</taxon>
        <taxon>Flavobacteriaceae</taxon>
        <taxon>Maribacter</taxon>
    </lineage>
</organism>
<dbReference type="EMBL" id="QUSX01000005">
    <property type="protein sequence ID" value="RRQ47486.1"/>
    <property type="molecule type" value="Genomic_DNA"/>
</dbReference>
<protein>
    <recommendedName>
        <fullName evidence="1">LD-carboxypeptidase N-terminal domain-containing protein</fullName>
    </recommendedName>
</protein>
<accession>A0A426REN9</accession>
<comment type="caution">
    <text evidence="2">The sequence shown here is derived from an EMBL/GenBank/DDBJ whole genome shotgun (WGS) entry which is preliminary data.</text>
</comment>
<reference evidence="3" key="2">
    <citation type="submission" date="2018-12" db="EMBL/GenBank/DDBJ databases">
        <title>Maribacter lutimaris sp. nov., isolated from marine sediment.</title>
        <authorList>
            <person name="Kim K.K."/>
        </authorList>
    </citation>
    <scope>NUCLEOTIDE SEQUENCE [LARGE SCALE GENOMIC DNA]</scope>
    <source>
        <strain evidence="3">PoM-212</strain>
    </source>
</reference>
<proteinExistence type="predicted"/>
<dbReference type="InterPro" id="IPR027478">
    <property type="entry name" value="LdcA_N"/>
</dbReference>
<keyword evidence="3" id="KW-1185">Reference proteome</keyword>
<dbReference type="AlphaFoldDB" id="A0A426REN9"/>
<sequence length="129" mass="14769">MNFLFTERLTKSHGYFSHTDVERAADLIHMFQNKNVDGILCIRECHGCTQILILIEYDLIQSNPKPLIGLNDVTALLNSIYKRTGLITLHGSVGGTFDDNFPKKDCIDAIRKPEQEMILQNAKRIKEHR</sequence>
<gene>
    <name evidence="2" type="ORF">DZC72_17245</name>
</gene>
<evidence type="ECO:0000259" key="1">
    <source>
        <dbReference type="Pfam" id="PF02016"/>
    </source>
</evidence>
<dbReference type="OrthoDB" id="9807329at2"/>
<dbReference type="InterPro" id="IPR029062">
    <property type="entry name" value="Class_I_gatase-like"/>
</dbReference>
<dbReference type="Proteomes" id="UP000286990">
    <property type="component" value="Unassembled WGS sequence"/>
</dbReference>
<dbReference type="RefSeq" id="WP_125224141.1">
    <property type="nucleotide sequence ID" value="NZ_QUSX01000005.1"/>
</dbReference>
<dbReference type="Gene3D" id="3.40.50.10740">
    <property type="entry name" value="Class I glutamine amidotransferase-like"/>
    <property type="match status" value="1"/>
</dbReference>